<dbReference type="GO" id="GO:0005634">
    <property type="term" value="C:nucleus"/>
    <property type="evidence" value="ECO:0007669"/>
    <property type="project" value="TreeGrafter"/>
</dbReference>
<accession>A0AA88DP13</accession>
<dbReference type="Proteomes" id="UP001187192">
    <property type="component" value="Unassembled WGS sequence"/>
</dbReference>
<feature type="compositionally biased region" description="Basic and acidic residues" evidence="3">
    <location>
        <begin position="56"/>
        <end position="74"/>
    </location>
</feature>
<dbReference type="InterPro" id="IPR040389">
    <property type="entry name" value="SMR"/>
</dbReference>
<keyword evidence="2" id="KW-0131">Cell cycle</keyword>
<sequence length="187" mass="21032">MSNSDLFLLQDHDENSCPLSFLDESCRASPSDQADDNSDHHHDQDDLDDDVVGQPDDDHHQEMMTKDEAKKKEVVVLIPYDEERPKTASSSLGELDSKVDIDDDGFKTPTSLDHKIPVTQHCPAAPRKPRISSKRKAVPSSGRTSSSSTTACRSLQLDFSEQIESMFPELQCHRKIKKARRTDREAQ</sequence>
<gene>
    <name evidence="4" type="ORF">TIFTF001_027781</name>
</gene>
<feature type="region of interest" description="Disordered" evidence="3">
    <location>
        <begin position="18"/>
        <end position="152"/>
    </location>
</feature>
<keyword evidence="1" id="KW-0649">Protein kinase inhibitor</keyword>
<evidence type="ECO:0000313" key="5">
    <source>
        <dbReference type="Proteomes" id="UP001187192"/>
    </source>
</evidence>
<evidence type="ECO:0000256" key="1">
    <source>
        <dbReference type="ARBA" id="ARBA00023013"/>
    </source>
</evidence>
<organism evidence="4 5">
    <name type="scientific">Ficus carica</name>
    <name type="common">Common fig</name>
    <dbReference type="NCBI Taxonomy" id="3494"/>
    <lineage>
        <taxon>Eukaryota</taxon>
        <taxon>Viridiplantae</taxon>
        <taxon>Streptophyta</taxon>
        <taxon>Embryophyta</taxon>
        <taxon>Tracheophyta</taxon>
        <taxon>Spermatophyta</taxon>
        <taxon>Magnoliopsida</taxon>
        <taxon>eudicotyledons</taxon>
        <taxon>Gunneridae</taxon>
        <taxon>Pentapetalae</taxon>
        <taxon>rosids</taxon>
        <taxon>fabids</taxon>
        <taxon>Rosales</taxon>
        <taxon>Moraceae</taxon>
        <taxon>Ficeae</taxon>
        <taxon>Ficus</taxon>
    </lineage>
</organism>
<proteinExistence type="predicted"/>
<dbReference type="EMBL" id="BTGU01000080">
    <property type="protein sequence ID" value="GMN58675.1"/>
    <property type="molecule type" value="Genomic_DNA"/>
</dbReference>
<dbReference type="GO" id="GO:0004860">
    <property type="term" value="F:protein kinase inhibitor activity"/>
    <property type="evidence" value="ECO:0007669"/>
    <property type="project" value="UniProtKB-KW"/>
</dbReference>
<dbReference type="PANTHER" id="PTHR33142">
    <property type="entry name" value="CYCLIN-DEPENDENT PROTEIN KINASE INHIBITOR SMR13"/>
    <property type="match status" value="1"/>
</dbReference>
<dbReference type="PANTHER" id="PTHR33142:SF65">
    <property type="entry name" value="CYCLIN-DEPENDENT PROTEIN KINASE INHIBITOR SMR2-LIKE"/>
    <property type="match status" value="1"/>
</dbReference>
<evidence type="ECO:0000256" key="3">
    <source>
        <dbReference type="SAM" id="MobiDB-lite"/>
    </source>
</evidence>
<feature type="compositionally biased region" description="Basic residues" evidence="3">
    <location>
        <begin position="127"/>
        <end position="137"/>
    </location>
</feature>
<keyword evidence="5" id="KW-1185">Reference proteome</keyword>
<protein>
    <submittedName>
        <fullName evidence="4">Uncharacterized protein</fullName>
    </submittedName>
</protein>
<evidence type="ECO:0000256" key="2">
    <source>
        <dbReference type="ARBA" id="ARBA00023306"/>
    </source>
</evidence>
<feature type="compositionally biased region" description="Basic and acidic residues" evidence="3">
    <location>
        <begin position="95"/>
        <end position="116"/>
    </location>
</feature>
<comment type="caution">
    <text evidence="4">The sequence shown here is derived from an EMBL/GenBank/DDBJ whole genome shotgun (WGS) entry which is preliminary data.</text>
</comment>
<dbReference type="AlphaFoldDB" id="A0AA88DP13"/>
<name>A0AA88DP13_FICCA</name>
<reference evidence="4" key="1">
    <citation type="submission" date="2023-07" db="EMBL/GenBank/DDBJ databases">
        <title>draft genome sequence of fig (Ficus carica).</title>
        <authorList>
            <person name="Takahashi T."/>
            <person name="Nishimura K."/>
        </authorList>
    </citation>
    <scope>NUCLEOTIDE SEQUENCE</scope>
</reference>
<evidence type="ECO:0000313" key="4">
    <source>
        <dbReference type="EMBL" id="GMN58675.1"/>
    </source>
</evidence>
<dbReference type="Gramene" id="FCD_00029462-RA">
    <property type="protein sequence ID" value="FCD_00029462-RA:cds"/>
    <property type="gene ID" value="FCD_00029462"/>
</dbReference>
<dbReference type="GO" id="GO:0032875">
    <property type="term" value="P:regulation of DNA endoreduplication"/>
    <property type="evidence" value="ECO:0007669"/>
    <property type="project" value="InterPro"/>
</dbReference>
<feature type="compositionally biased region" description="Low complexity" evidence="3">
    <location>
        <begin position="140"/>
        <end position="150"/>
    </location>
</feature>